<dbReference type="SUPFAM" id="SSF53335">
    <property type="entry name" value="S-adenosyl-L-methionine-dependent methyltransferases"/>
    <property type="match status" value="1"/>
</dbReference>
<sequence length="247" mass="28640">MACQDAKNTPFSLEKERDKLARLKNYDDFFSTYSSKFNEIEDKNNGNLWDLLNFKSNFKKGQNPMSFHRIKIVAEMIIDNTKILDIGFGPAILEKIIQDSCKKIDLYGIDISKLSVENAKKKFKTFSFKRGSILKIPFGKNSFECVLALEVLEHIKPSNLFKALDEVRRVLRDKGYFIVSVPLNEGLQQLLKEGQNPNAHLREYTPEIIKAELKIMKFKILKEKTLFAFHKNYFIKSFIVNYLVPGL</sequence>
<dbReference type="InterPro" id="IPR013216">
    <property type="entry name" value="Methyltransf_11"/>
</dbReference>
<dbReference type="PANTHER" id="PTHR43861:SF6">
    <property type="entry name" value="METHYLTRANSFERASE TYPE 11"/>
    <property type="match status" value="1"/>
</dbReference>
<dbReference type="Gene3D" id="3.40.50.150">
    <property type="entry name" value="Vaccinia Virus protein VP39"/>
    <property type="match status" value="1"/>
</dbReference>
<evidence type="ECO:0000313" key="2">
    <source>
        <dbReference type="EMBL" id="PIV01011.1"/>
    </source>
</evidence>
<protein>
    <recommendedName>
        <fullName evidence="1">Methyltransferase type 11 domain-containing protein</fullName>
    </recommendedName>
</protein>
<accession>A0A2M7BD25</accession>
<proteinExistence type="predicted"/>
<organism evidence="2 3">
    <name type="scientific">Candidatus Shapirobacteria bacterium CG03_land_8_20_14_0_80_40_19</name>
    <dbReference type="NCBI Taxonomy" id="1974880"/>
    <lineage>
        <taxon>Bacteria</taxon>
        <taxon>Candidatus Shapironibacteriota</taxon>
    </lineage>
</organism>
<evidence type="ECO:0000313" key="3">
    <source>
        <dbReference type="Proteomes" id="UP000230399"/>
    </source>
</evidence>
<dbReference type="InterPro" id="IPR029063">
    <property type="entry name" value="SAM-dependent_MTases_sf"/>
</dbReference>
<feature type="non-terminal residue" evidence="2">
    <location>
        <position position="247"/>
    </location>
</feature>
<dbReference type="EMBL" id="PEVD01000038">
    <property type="protein sequence ID" value="PIV01011.1"/>
    <property type="molecule type" value="Genomic_DNA"/>
</dbReference>
<name>A0A2M7BD25_9BACT</name>
<dbReference type="Pfam" id="PF08241">
    <property type="entry name" value="Methyltransf_11"/>
    <property type="match status" value="1"/>
</dbReference>
<evidence type="ECO:0000259" key="1">
    <source>
        <dbReference type="Pfam" id="PF08241"/>
    </source>
</evidence>
<gene>
    <name evidence="2" type="ORF">COS55_02640</name>
</gene>
<dbReference type="AlphaFoldDB" id="A0A2M7BD25"/>
<comment type="caution">
    <text evidence="2">The sequence shown here is derived from an EMBL/GenBank/DDBJ whole genome shotgun (WGS) entry which is preliminary data.</text>
</comment>
<dbReference type="Proteomes" id="UP000230399">
    <property type="component" value="Unassembled WGS sequence"/>
</dbReference>
<dbReference type="GO" id="GO:0008757">
    <property type="term" value="F:S-adenosylmethionine-dependent methyltransferase activity"/>
    <property type="evidence" value="ECO:0007669"/>
    <property type="project" value="InterPro"/>
</dbReference>
<dbReference type="CDD" id="cd02440">
    <property type="entry name" value="AdoMet_MTases"/>
    <property type="match status" value="1"/>
</dbReference>
<reference evidence="3" key="1">
    <citation type="submission" date="2017-09" db="EMBL/GenBank/DDBJ databases">
        <title>Depth-based differentiation of microbial function through sediment-hosted aquifers and enrichment of novel symbionts in the deep terrestrial subsurface.</title>
        <authorList>
            <person name="Probst A.J."/>
            <person name="Ladd B."/>
            <person name="Jarett J.K."/>
            <person name="Geller-Mcgrath D.E."/>
            <person name="Sieber C.M.K."/>
            <person name="Emerson J.B."/>
            <person name="Anantharaman K."/>
            <person name="Thomas B.C."/>
            <person name="Malmstrom R."/>
            <person name="Stieglmeier M."/>
            <person name="Klingl A."/>
            <person name="Woyke T."/>
            <person name="Ryan C.M."/>
            <person name="Banfield J.F."/>
        </authorList>
    </citation>
    <scope>NUCLEOTIDE SEQUENCE [LARGE SCALE GENOMIC DNA]</scope>
</reference>
<feature type="domain" description="Methyltransferase type 11" evidence="1">
    <location>
        <begin position="84"/>
        <end position="179"/>
    </location>
</feature>
<dbReference type="PANTHER" id="PTHR43861">
    <property type="entry name" value="TRANS-ACONITATE 2-METHYLTRANSFERASE-RELATED"/>
    <property type="match status" value="1"/>
</dbReference>